<dbReference type="InterPro" id="IPR006118">
    <property type="entry name" value="Recombinase_CS"/>
</dbReference>
<dbReference type="SUPFAM" id="SSF53041">
    <property type="entry name" value="Resolvase-like"/>
    <property type="match status" value="1"/>
</dbReference>
<keyword evidence="8" id="KW-1185">Reference proteome</keyword>
<dbReference type="RefSeq" id="WP_145212989.1">
    <property type="nucleotide sequence ID" value="NZ_CP036432.1"/>
</dbReference>
<name>A0ABX5XUE5_9BACT</name>
<evidence type="ECO:0000256" key="3">
    <source>
        <dbReference type="ARBA" id="ARBA00023125"/>
    </source>
</evidence>
<dbReference type="CDD" id="cd03768">
    <property type="entry name" value="SR_ResInv"/>
    <property type="match status" value="1"/>
</dbReference>
<dbReference type="PROSITE" id="PS51736">
    <property type="entry name" value="RECOMBINASES_3"/>
    <property type="match status" value="1"/>
</dbReference>
<evidence type="ECO:0000313" key="7">
    <source>
        <dbReference type="EMBL" id="QDV84565.1"/>
    </source>
</evidence>
<dbReference type="Pfam" id="PF00239">
    <property type="entry name" value="Resolvase"/>
    <property type="match status" value="1"/>
</dbReference>
<dbReference type="PROSITE" id="PS00397">
    <property type="entry name" value="RECOMBINASES_1"/>
    <property type="match status" value="1"/>
</dbReference>
<organism evidence="7 8">
    <name type="scientific">Stieleria magnilauensis</name>
    <dbReference type="NCBI Taxonomy" id="2527963"/>
    <lineage>
        <taxon>Bacteria</taxon>
        <taxon>Pseudomonadati</taxon>
        <taxon>Planctomycetota</taxon>
        <taxon>Planctomycetia</taxon>
        <taxon>Pirellulales</taxon>
        <taxon>Pirellulaceae</taxon>
        <taxon>Stieleria</taxon>
    </lineage>
</organism>
<proteinExistence type="inferred from homology"/>
<feature type="domain" description="Resolvase/invertase-type recombinase catalytic" evidence="6">
    <location>
        <begin position="1"/>
        <end position="141"/>
    </location>
</feature>
<dbReference type="InterPro" id="IPR009057">
    <property type="entry name" value="Homeodomain-like_sf"/>
</dbReference>
<evidence type="ECO:0000256" key="5">
    <source>
        <dbReference type="PROSITE-ProRule" id="PRU10137"/>
    </source>
</evidence>
<dbReference type="SUPFAM" id="SSF46689">
    <property type="entry name" value="Homeodomain-like"/>
    <property type="match status" value="1"/>
</dbReference>
<protein>
    <submittedName>
        <fullName evidence="7">DNA-invertase hin</fullName>
    </submittedName>
</protein>
<evidence type="ECO:0000256" key="2">
    <source>
        <dbReference type="ARBA" id="ARBA00022908"/>
    </source>
</evidence>
<dbReference type="PANTHER" id="PTHR30461">
    <property type="entry name" value="DNA-INVERTASE FROM LAMBDOID PROPHAGE"/>
    <property type="match status" value="1"/>
</dbReference>
<evidence type="ECO:0000259" key="6">
    <source>
        <dbReference type="PROSITE" id="PS51736"/>
    </source>
</evidence>
<feature type="active site" description="O-(5'-phospho-DNA)-serine intermediate" evidence="5">
    <location>
        <position position="9"/>
    </location>
</feature>
<reference evidence="7 8" key="1">
    <citation type="submission" date="2019-02" db="EMBL/GenBank/DDBJ databases">
        <title>Deep-cultivation of Planctomycetes and their phenomic and genomic characterization uncovers novel biology.</title>
        <authorList>
            <person name="Wiegand S."/>
            <person name="Jogler M."/>
            <person name="Boedeker C."/>
            <person name="Pinto D."/>
            <person name="Vollmers J."/>
            <person name="Rivas-Marin E."/>
            <person name="Kohn T."/>
            <person name="Peeters S.H."/>
            <person name="Heuer A."/>
            <person name="Rast P."/>
            <person name="Oberbeckmann S."/>
            <person name="Bunk B."/>
            <person name="Jeske O."/>
            <person name="Meyerdierks A."/>
            <person name="Storesund J.E."/>
            <person name="Kallscheuer N."/>
            <person name="Luecker S."/>
            <person name="Lage O.M."/>
            <person name="Pohl T."/>
            <person name="Merkel B.J."/>
            <person name="Hornburger P."/>
            <person name="Mueller R.-W."/>
            <person name="Bruemmer F."/>
            <person name="Labrenz M."/>
            <person name="Spormann A.M."/>
            <person name="Op den Camp H."/>
            <person name="Overmann J."/>
            <person name="Amann R."/>
            <person name="Jetten M.S.M."/>
            <person name="Mascher T."/>
            <person name="Medema M.H."/>
            <person name="Devos D.P."/>
            <person name="Kaster A.-K."/>
            <person name="Ovreas L."/>
            <person name="Rohde M."/>
            <person name="Galperin M.Y."/>
            <person name="Jogler C."/>
        </authorList>
    </citation>
    <scope>NUCLEOTIDE SEQUENCE [LARGE SCALE GENOMIC DNA]</scope>
    <source>
        <strain evidence="7 8">TBK1r</strain>
    </source>
</reference>
<dbReference type="InterPro" id="IPR006119">
    <property type="entry name" value="Resolv_N"/>
</dbReference>
<comment type="similarity">
    <text evidence="1">Belongs to the site-specific recombinase resolvase family.</text>
</comment>
<keyword evidence="2" id="KW-0229">DNA integration</keyword>
<dbReference type="EMBL" id="CP036432">
    <property type="protein sequence ID" value="QDV84565.1"/>
    <property type="molecule type" value="Genomic_DNA"/>
</dbReference>
<dbReference type="Gene3D" id="3.40.50.1390">
    <property type="entry name" value="Resolvase, N-terminal catalytic domain"/>
    <property type="match status" value="1"/>
</dbReference>
<dbReference type="InterPro" id="IPR050639">
    <property type="entry name" value="SSR_resolvase"/>
</dbReference>
<gene>
    <name evidence="7" type="primary">hin_2</name>
    <name evidence="7" type="ORF">TBK1r_35160</name>
</gene>
<dbReference type="Proteomes" id="UP000318081">
    <property type="component" value="Chromosome"/>
</dbReference>
<evidence type="ECO:0000256" key="1">
    <source>
        <dbReference type="ARBA" id="ARBA00009913"/>
    </source>
</evidence>
<evidence type="ECO:0000313" key="8">
    <source>
        <dbReference type="Proteomes" id="UP000318081"/>
    </source>
</evidence>
<dbReference type="Pfam" id="PF02796">
    <property type="entry name" value="HTH_7"/>
    <property type="match status" value="1"/>
</dbReference>
<sequence>MNAIYIRVSTTGQNEAGQLSEIQKWLDGHGMEATVYVDRSTGDNLQRDGFKRLQSDIFAGKIKCVIVYKLDRLSRSLADGINTLTDWLQRGVRVVSITQQLDFSGAAGKLIASVLFAVAEMEQETRRERQAAGIAVAKKEGKYSGRKSGTTKEKPTRARRLREQGLTYKEIANAMSVSTQTVRRYLGVI</sequence>
<keyword evidence="3" id="KW-0238">DNA-binding</keyword>
<dbReference type="Gene3D" id="1.10.10.60">
    <property type="entry name" value="Homeodomain-like"/>
    <property type="match status" value="1"/>
</dbReference>
<dbReference type="SMART" id="SM00857">
    <property type="entry name" value="Resolvase"/>
    <property type="match status" value="1"/>
</dbReference>
<dbReference type="InterPro" id="IPR036162">
    <property type="entry name" value="Resolvase-like_N_sf"/>
</dbReference>
<accession>A0ABX5XUE5</accession>
<dbReference type="InterPro" id="IPR006120">
    <property type="entry name" value="Resolvase_HTH_dom"/>
</dbReference>
<dbReference type="PANTHER" id="PTHR30461:SF26">
    <property type="entry name" value="RESOLVASE HOMOLOG YNEB"/>
    <property type="match status" value="1"/>
</dbReference>
<keyword evidence="4" id="KW-0233">DNA recombination</keyword>
<evidence type="ECO:0000256" key="4">
    <source>
        <dbReference type="ARBA" id="ARBA00023172"/>
    </source>
</evidence>